<feature type="transmembrane region" description="Helical" evidence="1">
    <location>
        <begin position="67"/>
        <end position="85"/>
    </location>
</feature>
<accession>A0A420WU70</accession>
<keyword evidence="1" id="KW-0812">Transmembrane</keyword>
<evidence type="ECO:0000313" key="3">
    <source>
        <dbReference type="Proteomes" id="UP000281975"/>
    </source>
</evidence>
<organism evidence="2 3">
    <name type="scientific">Kushneria sinocarnis</name>
    <dbReference type="NCBI Taxonomy" id="595502"/>
    <lineage>
        <taxon>Bacteria</taxon>
        <taxon>Pseudomonadati</taxon>
        <taxon>Pseudomonadota</taxon>
        <taxon>Gammaproteobacteria</taxon>
        <taxon>Oceanospirillales</taxon>
        <taxon>Halomonadaceae</taxon>
        <taxon>Kushneria</taxon>
    </lineage>
</organism>
<proteinExistence type="predicted"/>
<reference evidence="2 3" key="1">
    <citation type="submission" date="2018-10" db="EMBL/GenBank/DDBJ databases">
        <title>Genomic Encyclopedia of Type Strains, Phase IV (KMG-IV): sequencing the most valuable type-strain genomes for metagenomic binning, comparative biology and taxonomic classification.</title>
        <authorList>
            <person name="Goeker M."/>
        </authorList>
    </citation>
    <scope>NUCLEOTIDE SEQUENCE [LARGE SCALE GENOMIC DNA]</scope>
    <source>
        <strain evidence="2 3">DSM 23229</strain>
    </source>
</reference>
<sequence>MQRLLSRYALPVLGNHRDSLSLALFGVIALSLWQPFYQLADALSLQVLGETALFEAMEHAEAPFDAAAVNWLTTAMTLLTAFPFYRIMRRFGYIKRTAVRASCVWLTLLAVTLTGDVDTFDIMVIGTLLAATAPLMRGEFHCRRAVETGLWMTLAVLLFGPGAIFMLLLAVLSAPLWRRTALKHADWVNLRRSCACAVIAALPLLLS</sequence>
<name>A0A420WU70_9GAMM</name>
<dbReference type="EMBL" id="RBIN01000008">
    <property type="protein sequence ID" value="RKQ96982.1"/>
    <property type="molecule type" value="Genomic_DNA"/>
</dbReference>
<keyword evidence="1" id="KW-0472">Membrane</keyword>
<evidence type="ECO:0000313" key="2">
    <source>
        <dbReference type="EMBL" id="RKQ96982.1"/>
    </source>
</evidence>
<dbReference type="Proteomes" id="UP000281975">
    <property type="component" value="Unassembled WGS sequence"/>
</dbReference>
<evidence type="ECO:0000256" key="1">
    <source>
        <dbReference type="SAM" id="Phobius"/>
    </source>
</evidence>
<dbReference type="AlphaFoldDB" id="A0A420WU70"/>
<feature type="transmembrane region" description="Helical" evidence="1">
    <location>
        <begin position="20"/>
        <end position="37"/>
    </location>
</feature>
<protein>
    <submittedName>
        <fullName evidence="2">Uncharacterized protein</fullName>
    </submittedName>
</protein>
<dbReference type="OrthoDB" id="6183494at2"/>
<dbReference type="RefSeq" id="WP_147408783.1">
    <property type="nucleotide sequence ID" value="NZ_RBIN01000008.1"/>
</dbReference>
<comment type="caution">
    <text evidence="2">The sequence shown here is derived from an EMBL/GenBank/DDBJ whole genome shotgun (WGS) entry which is preliminary data.</text>
</comment>
<keyword evidence="1" id="KW-1133">Transmembrane helix</keyword>
<feature type="transmembrane region" description="Helical" evidence="1">
    <location>
        <begin position="150"/>
        <end position="177"/>
    </location>
</feature>
<gene>
    <name evidence="2" type="ORF">C7446_2843</name>
</gene>
<keyword evidence="3" id="KW-1185">Reference proteome</keyword>